<feature type="compositionally biased region" description="Basic and acidic residues" evidence="1">
    <location>
        <begin position="160"/>
        <end position="180"/>
    </location>
</feature>
<comment type="caution">
    <text evidence="2">The sequence shown here is derived from an EMBL/GenBank/DDBJ whole genome shotgun (WGS) entry which is preliminary data.</text>
</comment>
<feature type="compositionally biased region" description="Low complexity" evidence="1">
    <location>
        <begin position="73"/>
        <end position="85"/>
    </location>
</feature>
<evidence type="ECO:0000313" key="2">
    <source>
        <dbReference type="EMBL" id="KAJ3039030.1"/>
    </source>
</evidence>
<feature type="compositionally biased region" description="Basic and acidic residues" evidence="1">
    <location>
        <begin position="37"/>
        <end position="51"/>
    </location>
</feature>
<feature type="compositionally biased region" description="Basic and acidic residues" evidence="1">
    <location>
        <begin position="199"/>
        <end position="209"/>
    </location>
</feature>
<protein>
    <submittedName>
        <fullName evidence="2">Uncharacterized protein</fullName>
    </submittedName>
</protein>
<feature type="compositionally biased region" description="Polar residues" evidence="1">
    <location>
        <begin position="322"/>
        <end position="337"/>
    </location>
</feature>
<proteinExistence type="predicted"/>
<keyword evidence="3" id="KW-1185">Reference proteome</keyword>
<feature type="compositionally biased region" description="Acidic residues" evidence="1">
    <location>
        <begin position="439"/>
        <end position="449"/>
    </location>
</feature>
<evidence type="ECO:0000313" key="3">
    <source>
        <dbReference type="Proteomes" id="UP001212841"/>
    </source>
</evidence>
<dbReference type="EMBL" id="JADGJD010001674">
    <property type="protein sequence ID" value="KAJ3039030.1"/>
    <property type="molecule type" value="Genomic_DNA"/>
</dbReference>
<name>A0AAD5X0B8_9FUNG</name>
<feature type="compositionally biased region" description="Basic and acidic residues" evidence="1">
    <location>
        <begin position="95"/>
        <end position="119"/>
    </location>
</feature>
<sequence length="449" mass="48843">MPSDRNKVKETKGKATEAPHVEVNGDVRATQQALPDSKNDPPKKEEKEKVKRGFFGFGKSDSGAKKEENVLHAAATPAPLPASNAKDTKVNAASKEGKPKQGDAKQKGLKDSSKVEAIKSEAGQTMIQSKDGKKAPALEQKVEPAAEKNGNVGPKGKKGGLMDDRPPFGKRPGGGEREPISELTSHAGNGKVEQQEVFGHTDSRGRPMGEGDVNGGIKDRKRLPRMESTPTANIHPSPTDLSLSHNLPHTTSPPPTHPSHASPPPDNRSLTTQERRPGLKKVYFDPRTKEFFMSSHDLHSIVSGSPFTSSDSDFPSRKSHTRSSSFHHSAPRNNLHPNHNLETEEQQHEDTSSAAVVPPTSRRHKRTTTEPVPVPSYKVPLKDSSTSSDKTRLRRLRSLDLSQSETDLGSEFIHPAIVKRVEKEEPFPVNKAQKRDGSEEGSDEEEGGG</sequence>
<feature type="region of interest" description="Disordered" evidence="1">
    <location>
        <begin position="300"/>
        <end position="394"/>
    </location>
</feature>
<dbReference type="AlphaFoldDB" id="A0AAD5X0B8"/>
<gene>
    <name evidence="2" type="ORF">HK097_002959</name>
</gene>
<dbReference type="Proteomes" id="UP001212841">
    <property type="component" value="Unassembled WGS sequence"/>
</dbReference>
<feature type="compositionally biased region" description="Basic and acidic residues" evidence="1">
    <location>
        <begin position="339"/>
        <end position="351"/>
    </location>
</feature>
<feature type="compositionally biased region" description="Low complexity" evidence="1">
    <location>
        <begin position="303"/>
        <end position="313"/>
    </location>
</feature>
<feature type="non-terminal residue" evidence="2">
    <location>
        <position position="1"/>
    </location>
</feature>
<feature type="compositionally biased region" description="Polar residues" evidence="1">
    <location>
        <begin position="228"/>
        <end position="247"/>
    </location>
</feature>
<organism evidence="2 3">
    <name type="scientific">Rhizophlyctis rosea</name>
    <dbReference type="NCBI Taxonomy" id="64517"/>
    <lineage>
        <taxon>Eukaryota</taxon>
        <taxon>Fungi</taxon>
        <taxon>Fungi incertae sedis</taxon>
        <taxon>Chytridiomycota</taxon>
        <taxon>Chytridiomycota incertae sedis</taxon>
        <taxon>Chytridiomycetes</taxon>
        <taxon>Rhizophlyctidales</taxon>
        <taxon>Rhizophlyctidaceae</taxon>
        <taxon>Rhizophlyctis</taxon>
    </lineage>
</organism>
<reference evidence="2" key="1">
    <citation type="submission" date="2020-05" db="EMBL/GenBank/DDBJ databases">
        <title>Phylogenomic resolution of chytrid fungi.</title>
        <authorList>
            <person name="Stajich J.E."/>
            <person name="Amses K."/>
            <person name="Simmons R."/>
            <person name="Seto K."/>
            <person name="Myers J."/>
            <person name="Bonds A."/>
            <person name="Quandt C.A."/>
            <person name="Barry K."/>
            <person name="Liu P."/>
            <person name="Grigoriev I."/>
            <person name="Longcore J.E."/>
            <person name="James T.Y."/>
        </authorList>
    </citation>
    <scope>NUCLEOTIDE SEQUENCE</scope>
    <source>
        <strain evidence="2">JEL0318</strain>
    </source>
</reference>
<feature type="region of interest" description="Disordered" evidence="1">
    <location>
        <begin position="422"/>
        <end position="449"/>
    </location>
</feature>
<feature type="compositionally biased region" description="Basic and acidic residues" evidence="1">
    <location>
        <begin position="130"/>
        <end position="146"/>
    </location>
</feature>
<feature type="compositionally biased region" description="Pro residues" evidence="1">
    <location>
        <begin position="251"/>
        <end position="266"/>
    </location>
</feature>
<accession>A0AAD5X0B8</accession>
<feature type="region of interest" description="Disordered" evidence="1">
    <location>
        <begin position="1"/>
        <end position="283"/>
    </location>
</feature>
<feature type="compositionally biased region" description="Basic and acidic residues" evidence="1">
    <location>
        <begin position="1"/>
        <end position="25"/>
    </location>
</feature>
<feature type="compositionally biased region" description="Basic and acidic residues" evidence="1">
    <location>
        <begin position="273"/>
        <end position="283"/>
    </location>
</feature>
<evidence type="ECO:0000256" key="1">
    <source>
        <dbReference type="SAM" id="MobiDB-lite"/>
    </source>
</evidence>